<protein>
    <submittedName>
        <fullName evidence="5">Pentacotripeptide-repeat region of PRORP</fullName>
    </submittedName>
</protein>
<evidence type="ECO:0000313" key="5">
    <source>
        <dbReference type="EMBL" id="KAK6941101.1"/>
    </source>
</evidence>
<evidence type="ECO:0000256" key="4">
    <source>
        <dbReference type="SAM" id="MobiDB-lite"/>
    </source>
</evidence>
<gene>
    <name evidence="5" type="ORF">RJ641_030632</name>
</gene>
<accession>A0AAN8ZKD5</accession>
<dbReference type="Pfam" id="PF13041">
    <property type="entry name" value="PPR_2"/>
    <property type="match status" value="1"/>
</dbReference>
<sequence length="530" mass="60189">MRNLNRLIAAGSSLQRRLCTAAAAATAMGPSPSPSSPWPPSPLSAVTKPKPKARARPRTRPNGEVWLFNRFSALEVAGGGTVSESLDQFIKMGKSITRADLELCIRNLRKFGKLQAALQMMEWMQMRGKCLSAKNQALYLDLLSNTEGISAAENYFETISKSAQNRYAYTTLLRNYFKAELADKALNLFRKMDGMKIASHALEYKNLISLFLKLDQPEVVVCLVQEMKRRNIRPNSITYLTLMHCYVCLDDIGKLERVIEEVKRDDESADHWSICSVLATAYIDVGDFEKVVSTLKLLMNVVKCPVRKADHCLISLCSGASNVSEIEGAWRNFKLACPVFNNRSYLILLQLLSNLGHKDAFKKVFREWEMKCTSYDMRLIHVAIKTYLKLDLVEEAESIFERAVKRSSGPLFKAWELFMSFFLKKRLINSALRYAEAAAVCKVRGNEWYPSPEIVTKFFAYFMEAKDVDGAEEFFKLLKRVRCDSVANNLLVETYIACGKIAPDVQGRLEEDEIAMNHEHINLPKRICFE</sequence>
<dbReference type="EMBL" id="JBAMMX010000005">
    <property type="protein sequence ID" value="KAK6941101.1"/>
    <property type="molecule type" value="Genomic_DNA"/>
</dbReference>
<organism evidence="5 6">
    <name type="scientific">Dillenia turbinata</name>
    <dbReference type="NCBI Taxonomy" id="194707"/>
    <lineage>
        <taxon>Eukaryota</taxon>
        <taxon>Viridiplantae</taxon>
        <taxon>Streptophyta</taxon>
        <taxon>Embryophyta</taxon>
        <taxon>Tracheophyta</taxon>
        <taxon>Spermatophyta</taxon>
        <taxon>Magnoliopsida</taxon>
        <taxon>eudicotyledons</taxon>
        <taxon>Gunneridae</taxon>
        <taxon>Pentapetalae</taxon>
        <taxon>Dilleniales</taxon>
        <taxon>Dilleniaceae</taxon>
        <taxon>Dillenia</taxon>
    </lineage>
</organism>
<dbReference type="Proteomes" id="UP001370490">
    <property type="component" value="Unassembled WGS sequence"/>
</dbReference>
<dbReference type="Gene3D" id="1.25.40.10">
    <property type="entry name" value="Tetratricopeptide repeat domain"/>
    <property type="match status" value="2"/>
</dbReference>
<evidence type="ECO:0000256" key="2">
    <source>
        <dbReference type="ARBA" id="ARBA00022737"/>
    </source>
</evidence>
<feature type="region of interest" description="Disordered" evidence="4">
    <location>
        <begin position="25"/>
        <end position="59"/>
    </location>
</feature>
<feature type="compositionally biased region" description="Pro residues" evidence="4">
    <location>
        <begin position="31"/>
        <end position="42"/>
    </location>
</feature>
<dbReference type="GO" id="GO:0005739">
    <property type="term" value="C:mitochondrion"/>
    <property type="evidence" value="ECO:0007669"/>
    <property type="project" value="TreeGrafter"/>
</dbReference>
<feature type="compositionally biased region" description="Basic residues" evidence="4">
    <location>
        <begin position="49"/>
        <end position="59"/>
    </location>
</feature>
<comment type="similarity">
    <text evidence="1">Belongs to the PPR family. P subfamily.</text>
</comment>
<keyword evidence="6" id="KW-1185">Reference proteome</keyword>
<dbReference type="InterPro" id="IPR011990">
    <property type="entry name" value="TPR-like_helical_dom_sf"/>
</dbReference>
<name>A0AAN8ZKD5_9MAGN</name>
<proteinExistence type="inferred from homology"/>
<evidence type="ECO:0000313" key="6">
    <source>
        <dbReference type="Proteomes" id="UP001370490"/>
    </source>
</evidence>
<keyword evidence="2" id="KW-0677">Repeat</keyword>
<dbReference type="PANTHER" id="PTHR45717:SF8">
    <property type="entry name" value="OS01G0301000 PROTEIN"/>
    <property type="match status" value="1"/>
</dbReference>
<comment type="caution">
    <text evidence="5">The sequence shown here is derived from an EMBL/GenBank/DDBJ whole genome shotgun (WGS) entry which is preliminary data.</text>
</comment>
<reference evidence="5 6" key="1">
    <citation type="submission" date="2023-12" db="EMBL/GenBank/DDBJ databases">
        <title>A high-quality genome assembly for Dillenia turbinata (Dilleniales).</title>
        <authorList>
            <person name="Chanderbali A."/>
        </authorList>
    </citation>
    <scope>NUCLEOTIDE SEQUENCE [LARGE SCALE GENOMIC DNA]</scope>
    <source>
        <strain evidence="5">LSX21</strain>
        <tissue evidence="5">Leaf</tissue>
    </source>
</reference>
<dbReference type="SUPFAM" id="SSF48452">
    <property type="entry name" value="TPR-like"/>
    <property type="match status" value="1"/>
</dbReference>
<dbReference type="GO" id="GO:0003729">
    <property type="term" value="F:mRNA binding"/>
    <property type="evidence" value="ECO:0007669"/>
    <property type="project" value="UniProtKB-ARBA"/>
</dbReference>
<dbReference type="InterPro" id="IPR002885">
    <property type="entry name" value="PPR_rpt"/>
</dbReference>
<dbReference type="Pfam" id="PF01535">
    <property type="entry name" value="PPR"/>
    <property type="match status" value="1"/>
</dbReference>
<evidence type="ECO:0000256" key="3">
    <source>
        <dbReference type="PROSITE-ProRule" id="PRU00708"/>
    </source>
</evidence>
<feature type="repeat" description="PPR" evidence="3">
    <location>
        <begin position="165"/>
        <end position="199"/>
    </location>
</feature>
<dbReference type="AlphaFoldDB" id="A0AAN8ZKD5"/>
<dbReference type="NCBIfam" id="TIGR00756">
    <property type="entry name" value="PPR"/>
    <property type="match status" value="1"/>
</dbReference>
<dbReference type="PROSITE" id="PS51375">
    <property type="entry name" value="PPR"/>
    <property type="match status" value="1"/>
</dbReference>
<dbReference type="PANTHER" id="PTHR45717">
    <property type="entry name" value="OS12G0527900 PROTEIN"/>
    <property type="match status" value="1"/>
</dbReference>
<evidence type="ECO:0000256" key="1">
    <source>
        <dbReference type="ARBA" id="ARBA00007626"/>
    </source>
</evidence>